<dbReference type="Proteomes" id="UP000011115">
    <property type="component" value="Unassembled WGS sequence"/>
</dbReference>
<dbReference type="ExpressionAtlas" id="M1CJP6">
    <property type="expression patterns" value="baseline"/>
</dbReference>
<evidence type="ECO:0000313" key="3">
    <source>
        <dbReference type="Proteomes" id="UP000011115"/>
    </source>
</evidence>
<dbReference type="HOGENOM" id="CLU_2692610_0_0_1"/>
<proteinExistence type="predicted"/>
<keyword evidence="1" id="KW-1133">Transmembrane helix</keyword>
<protein>
    <submittedName>
        <fullName evidence="2">Uncharacterized protein</fullName>
    </submittedName>
</protein>
<evidence type="ECO:0000313" key="2">
    <source>
        <dbReference type="EnsemblPlants" id="PGSC0003DMT400068940"/>
    </source>
</evidence>
<reference evidence="3" key="1">
    <citation type="journal article" date="2011" name="Nature">
        <title>Genome sequence and analysis of the tuber crop potato.</title>
        <authorList>
            <consortium name="The Potato Genome Sequencing Consortium"/>
        </authorList>
    </citation>
    <scope>NUCLEOTIDE SEQUENCE [LARGE SCALE GENOMIC DNA]</scope>
    <source>
        <strain evidence="3">cv. DM1-3 516 R44</strain>
    </source>
</reference>
<dbReference type="EnsemblPlants" id="PGSC0003DMT400068940">
    <property type="protein sequence ID" value="PGSC0003DMT400068940"/>
    <property type="gene ID" value="PGSC0003DMG400026814"/>
</dbReference>
<feature type="transmembrane region" description="Helical" evidence="1">
    <location>
        <begin position="54"/>
        <end position="73"/>
    </location>
</feature>
<feature type="transmembrane region" description="Helical" evidence="1">
    <location>
        <begin position="15"/>
        <end position="34"/>
    </location>
</feature>
<dbReference type="AlphaFoldDB" id="M1CJP6"/>
<keyword evidence="3" id="KW-1185">Reference proteome</keyword>
<keyword evidence="1" id="KW-0472">Membrane</keyword>
<evidence type="ECO:0000256" key="1">
    <source>
        <dbReference type="SAM" id="Phobius"/>
    </source>
</evidence>
<organism evidence="2 3">
    <name type="scientific">Solanum tuberosum</name>
    <name type="common">Potato</name>
    <dbReference type="NCBI Taxonomy" id="4113"/>
    <lineage>
        <taxon>Eukaryota</taxon>
        <taxon>Viridiplantae</taxon>
        <taxon>Streptophyta</taxon>
        <taxon>Embryophyta</taxon>
        <taxon>Tracheophyta</taxon>
        <taxon>Spermatophyta</taxon>
        <taxon>Magnoliopsida</taxon>
        <taxon>eudicotyledons</taxon>
        <taxon>Gunneridae</taxon>
        <taxon>Pentapetalae</taxon>
        <taxon>asterids</taxon>
        <taxon>lamiids</taxon>
        <taxon>Solanales</taxon>
        <taxon>Solanaceae</taxon>
        <taxon>Solanoideae</taxon>
        <taxon>Solaneae</taxon>
        <taxon>Solanum</taxon>
    </lineage>
</organism>
<name>M1CJP6_SOLTU</name>
<accession>M1CJP6</accession>
<dbReference type="Gramene" id="PGSC0003DMT400068940">
    <property type="protein sequence ID" value="PGSC0003DMT400068940"/>
    <property type="gene ID" value="PGSC0003DMG400026814"/>
</dbReference>
<keyword evidence="1" id="KW-0812">Transmembrane</keyword>
<reference evidence="2" key="2">
    <citation type="submission" date="2015-06" db="UniProtKB">
        <authorList>
            <consortium name="EnsemblPlants"/>
        </authorList>
    </citation>
    <scope>IDENTIFICATION</scope>
    <source>
        <strain evidence="2">DM1-3 516 R44</strain>
    </source>
</reference>
<sequence>MSGLFRNLDNFPNRLTGFLLLISIGLFLLARLLFPSELSVLYTVFDPSDYVLYNSSKVASASSYLYSLLLLVFR</sequence>